<feature type="domain" description="DUF1707" evidence="3">
    <location>
        <begin position="10"/>
        <end position="59"/>
    </location>
</feature>
<dbReference type="OrthoDB" id="3393679at2"/>
<dbReference type="Pfam" id="PF08044">
    <property type="entry name" value="DUF1707"/>
    <property type="match status" value="1"/>
</dbReference>
<evidence type="ECO:0000259" key="3">
    <source>
        <dbReference type="Pfam" id="PF08044"/>
    </source>
</evidence>
<organism evidence="4 5">
    <name type="scientific">Aeromicrobium erythreum</name>
    <dbReference type="NCBI Taxonomy" id="2041"/>
    <lineage>
        <taxon>Bacteria</taxon>
        <taxon>Bacillati</taxon>
        <taxon>Actinomycetota</taxon>
        <taxon>Actinomycetes</taxon>
        <taxon>Propionibacteriales</taxon>
        <taxon>Nocardioidaceae</taxon>
        <taxon>Aeromicrobium</taxon>
    </lineage>
</organism>
<keyword evidence="5" id="KW-1185">Reference proteome</keyword>
<keyword evidence="2" id="KW-0472">Membrane</keyword>
<dbReference type="AlphaFoldDB" id="A0A0U3KIG6"/>
<dbReference type="Proteomes" id="UP000067689">
    <property type="component" value="Chromosome"/>
</dbReference>
<feature type="region of interest" description="Disordered" evidence="1">
    <location>
        <begin position="46"/>
        <end position="139"/>
    </location>
</feature>
<feature type="compositionally biased region" description="Low complexity" evidence="1">
    <location>
        <begin position="107"/>
        <end position="123"/>
    </location>
</feature>
<feature type="compositionally biased region" description="Pro residues" evidence="1">
    <location>
        <begin position="96"/>
        <end position="106"/>
    </location>
</feature>
<sequence>MSDISDPSGASRGDRRRARRMVDEAYAEGRITAADRALRLEQIDAASTKGDLAMVLRDLESRPPTPTSPDLGAPPFGMPPPVADLDPVAPRDLPTPSAPSLPPPSAGLPASAGQGPSWAPPSYGGSGSGAAAGPQPSGWTTERKIGCGVIAVIAVFLVPLIVAVVVFVGVAGSIDDGFDSGSSDDVGLADDGYTEKDGVTVPDAATWWDLQVADLDDDAGAATVTTYDVRDGSGTATVVDGTTARQWVFRGVEWEPVGEPTGLDPAASPVDLADVAPSVVQDIVETTLLEVGPDASPDVQLHVVTSGTEPRLVVDVTDGSTTTRGTFGLDGTRLD</sequence>
<dbReference type="RefSeq" id="WP_067857066.1">
    <property type="nucleotide sequence ID" value="NZ_CP011502.1"/>
</dbReference>
<feature type="region of interest" description="Disordered" evidence="1">
    <location>
        <begin position="1"/>
        <end position="21"/>
    </location>
</feature>
<name>A0A0U3KIG6_9ACTN</name>
<evidence type="ECO:0000313" key="4">
    <source>
        <dbReference type="EMBL" id="ALX04675.1"/>
    </source>
</evidence>
<keyword evidence="2" id="KW-0812">Transmembrane</keyword>
<dbReference type="KEGG" id="aer:AERYTH_08200"/>
<protein>
    <recommendedName>
        <fullName evidence="3">DUF1707 domain-containing protein</fullName>
    </recommendedName>
</protein>
<feature type="transmembrane region" description="Helical" evidence="2">
    <location>
        <begin position="145"/>
        <end position="170"/>
    </location>
</feature>
<evidence type="ECO:0000313" key="5">
    <source>
        <dbReference type="Proteomes" id="UP000067689"/>
    </source>
</evidence>
<accession>A0A0U3KIG6</accession>
<reference evidence="4 5" key="1">
    <citation type="journal article" date="1991" name="Int. J. Syst. Bacteriol.">
        <title>Description of the erythromycin-producing bacterium Arthrobacter sp. strain NRRL B-3381 as Aeromicrobium erythreum gen. nov., sp. nov.</title>
        <authorList>
            <person name="Miller E.S."/>
            <person name="Woese C.R."/>
            <person name="Brenner S."/>
        </authorList>
    </citation>
    <scope>NUCLEOTIDE SEQUENCE [LARGE SCALE GENOMIC DNA]</scope>
    <source>
        <strain evidence="4 5">AR18</strain>
    </source>
</reference>
<evidence type="ECO:0000256" key="2">
    <source>
        <dbReference type="SAM" id="Phobius"/>
    </source>
</evidence>
<dbReference type="PATRIC" id="fig|2041.4.peg.1720"/>
<evidence type="ECO:0000256" key="1">
    <source>
        <dbReference type="SAM" id="MobiDB-lite"/>
    </source>
</evidence>
<keyword evidence="2" id="KW-1133">Transmembrane helix</keyword>
<feature type="compositionally biased region" description="Low complexity" evidence="1">
    <location>
        <begin position="1"/>
        <end position="11"/>
    </location>
</feature>
<dbReference type="InterPro" id="IPR012551">
    <property type="entry name" value="DUF1707_SHOCT-like"/>
</dbReference>
<gene>
    <name evidence="4" type="ORF">AERYTH_08200</name>
</gene>
<dbReference type="EMBL" id="CP011502">
    <property type="protein sequence ID" value="ALX04675.1"/>
    <property type="molecule type" value="Genomic_DNA"/>
</dbReference>
<proteinExistence type="predicted"/>